<organism evidence="1 2">
    <name type="scientific">Tanacetum coccineum</name>
    <dbReference type="NCBI Taxonomy" id="301880"/>
    <lineage>
        <taxon>Eukaryota</taxon>
        <taxon>Viridiplantae</taxon>
        <taxon>Streptophyta</taxon>
        <taxon>Embryophyta</taxon>
        <taxon>Tracheophyta</taxon>
        <taxon>Spermatophyta</taxon>
        <taxon>Magnoliopsida</taxon>
        <taxon>eudicotyledons</taxon>
        <taxon>Gunneridae</taxon>
        <taxon>Pentapetalae</taxon>
        <taxon>asterids</taxon>
        <taxon>campanulids</taxon>
        <taxon>Asterales</taxon>
        <taxon>Asteraceae</taxon>
        <taxon>Asteroideae</taxon>
        <taxon>Anthemideae</taxon>
        <taxon>Anthemidinae</taxon>
        <taxon>Tanacetum</taxon>
    </lineage>
</organism>
<dbReference type="EMBL" id="BQNB010020017">
    <property type="protein sequence ID" value="GJT91415.1"/>
    <property type="molecule type" value="Genomic_DNA"/>
</dbReference>
<reference evidence="1" key="1">
    <citation type="journal article" date="2022" name="Int. J. Mol. Sci.">
        <title>Draft Genome of Tanacetum Coccineum: Genomic Comparison of Closely Related Tanacetum-Family Plants.</title>
        <authorList>
            <person name="Yamashiro T."/>
            <person name="Shiraishi A."/>
            <person name="Nakayama K."/>
            <person name="Satake H."/>
        </authorList>
    </citation>
    <scope>NUCLEOTIDE SEQUENCE</scope>
</reference>
<gene>
    <name evidence="1" type="ORF">Tco_1080260</name>
</gene>
<comment type="caution">
    <text evidence="1">The sequence shown here is derived from an EMBL/GenBank/DDBJ whole genome shotgun (WGS) entry which is preliminary data.</text>
</comment>
<proteinExistence type="predicted"/>
<sequence length="240" mass="27824">MSALRRSGRSSRIRRILKDGGEAALNGSSKGISDGSICHRYHETKVTKRSKQELMIHAIVKTAKEMEDYAEFGKFVGQTFQDPVTPDALTLPSTQGLSTETLVSFLQKITRHLCIQLSHFRNVHNKRFIQRRVEDLQLGVESYQKKLNLTKPDTYRPELKRRKAYTSYSNPRGFIYQNKDKKNRPIRIDELQKFSDGILNDVRTALNDHLKRIQMEYLPQTIWRQSDKDKAGAMIQEIDK</sequence>
<accession>A0ABQ5HUR6</accession>
<protein>
    <submittedName>
        <fullName evidence="1">Uncharacterized protein</fullName>
    </submittedName>
</protein>
<reference evidence="1" key="2">
    <citation type="submission" date="2022-01" db="EMBL/GenBank/DDBJ databases">
        <authorList>
            <person name="Yamashiro T."/>
            <person name="Shiraishi A."/>
            <person name="Satake H."/>
            <person name="Nakayama K."/>
        </authorList>
    </citation>
    <scope>NUCLEOTIDE SEQUENCE</scope>
</reference>
<name>A0ABQ5HUR6_9ASTR</name>
<dbReference type="Proteomes" id="UP001151760">
    <property type="component" value="Unassembled WGS sequence"/>
</dbReference>
<keyword evidence="2" id="KW-1185">Reference proteome</keyword>
<evidence type="ECO:0000313" key="1">
    <source>
        <dbReference type="EMBL" id="GJT91415.1"/>
    </source>
</evidence>
<evidence type="ECO:0000313" key="2">
    <source>
        <dbReference type="Proteomes" id="UP001151760"/>
    </source>
</evidence>